<evidence type="ECO:0000256" key="2">
    <source>
        <dbReference type="ARBA" id="ARBA00022737"/>
    </source>
</evidence>
<evidence type="ECO:0000313" key="6">
    <source>
        <dbReference type="Proteomes" id="UP001209878"/>
    </source>
</evidence>
<dbReference type="InterPro" id="IPR036034">
    <property type="entry name" value="PDZ_sf"/>
</dbReference>
<accession>A0AAD9KFZ5</accession>
<comment type="caution">
    <text evidence="5">The sequence shown here is derived from an EMBL/GenBank/DDBJ whole genome shotgun (WGS) entry which is preliminary data.</text>
</comment>
<dbReference type="GO" id="GO:0042995">
    <property type="term" value="C:cell projection"/>
    <property type="evidence" value="ECO:0007669"/>
    <property type="project" value="UniProtKB-SubCell"/>
</dbReference>
<dbReference type="InterPro" id="IPR051844">
    <property type="entry name" value="USH2_Complex_Protein"/>
</dbReference>
<comment type="subcellular location">
    <subcellularLocation>
        <location evidence="1">Cell projection</location>
    </subcellularLocation>
</comment>
<dbReference type="EMBL" id="JAODUO010001149">
    <property type="protein sequence ID" value="KAK2170489.1"/>
    <property type="molecule type" value="Genomic_DNA"/>
</dbReference>
<evidence type="ECO:0000259" key="4">
    <source>
        <dbReference type="PROSITE" id="PS50106"/>
    </source>
</evidence>
<protein>
    <recommendedName>
        <fullName evidence="4">PDZ domain-containing protein</fullName>
    </recommendedName>
</protein>
<dbReference type="Pfam" id="PF00595">
    <property type="entry name" value="PDZ"/>
    <property type="match status" value="1"/>
</dbReference>
<keyword evidence="3" id="KW-0966">Cell projection</keyword>
<reference evidence="5" key="1">
    <citation type="journal article" date="2023" name="Mol. Biol. Evol.">
        <title>Third-Generation Sequencing Reveals the Adaptive Role of the Epigenome in Three Deep-Sea Polychaetes.</title>
        <authorList>
            <person name="Perez M."/>
            <person name="Aroh O."/>
            <person name="Sun Y."/>
            <person name="Lan Y."/>
            <person name="Juniper S.K."/>
            <person name="Young C.R."/>
            <person name="Angers B."/>
            <person name="Qian P.Y."/>
        </authorList>
    </citation>
    <scope>NUCLEOTIDE SEQUENCE</scope>
    <source>
        <strain evidence="5">R07B-5</strain>
    </source>
</reference>
<evidence type="ECO:0000256" key="3">
    <source>
        <dbReference type="ARBA" id="ARBA00023273"/>
    </source>
</evidence>
<keyword evidence="6" id="KW-1185">Reference proteome</keyword>
<dbReference type="PANTHER" id="PTHR23116:SF29">
    <property type="entry name" value="PDZ DOMAIN-CONTAINING PROTEIN 7"/>
    <property type="match status" value="1"/>
</dbReference>
<keyword evidence="2" id="KW-0677">Repeat</keyword>
<dbReference type="SMART" id="SM00228">
    <property type="entry name" value="PDZ"/>
    <property type="match status" value="1"/>
</dbReference>
<sequence length="118" mass="13056">MAGWRTAYGTKEFIRAELPAYEPPPPWVPPEKLGFNIRGGVEHGFGIHISKVMPNTEAEAVGLREGDQILSVNDVNFDSISHPQAVAALKETSTIHLVVRYFPFAYLKTYKKVNMAAG</sequence>
<dbReference type="Proteomes" id="UP001209878">
    <property type="component" value="Unassembled WGS sequence"/>
</dbReference>
<gene>
    <name evidence="5" type="ORF">NP493_1150g00007</name>
</gene>
<evidence type="ECO:0000256" key="1">
    <source>
        <dbReference type="ARBA" id="ARBA00004316"/>
    </source>
</evidence>
<dbReference type="GO" id="GO:0005886">
    <property type="term" value="C:plasma membrane"/>
    <property type="evidence" value="ECO:0007669"/>
    <property type="project" value="TreeGrafter"/>
</dbReference>
<dbReference type="AlphaFoldDB" id="A0AAD9KFZ5"/>
<dbReference type="PANTHER" id="PTHR23116">
    <property type="entry name" value="PDZ DOMAIN CONTAINING WHIRLIN AND HARMONIN-RELATED"/>
    <property type="match status" value="1"/>
</dbReference>
<proteinExistence type="predicted"/>
<feature type="domain" description="PDZ" evidence="4">
    <location>
        <begin position="33"/>
        <end position="92"/>
    </location>
</feature>
<name>A0AAD9KFZ5_RIDPI</name>
<dbReference type="PROSITE" id="PS50106">
    <property type="entry name" value="PDZ"/>
    <property type="match status" value="1"/>
</dbReference>
<evidence type="ECO:0000313" key="5">
    <source>
        <dbReference type="EMBL" id="KAK2170489.1"/>
    </source>
</evidence>
<dbReference type="InterPro" id="IPR001478">
    <property type="entry name" value="PDZ"/>
</dbReference>
<dbReference type="SUPFAM" id="SSF50156">
    <property type="entry name" value="PDZ domain-like"/>
    <property type="match status" value="1"/>
</dbReference>
<organism evidence="5 6">
    <name type="scientific">Ridgeia piscesae</name>
    <name type="common">Tubeworm</name>
    <dbReference type="NCBI Taxonomy" id="27915"/>
    <lineage>
        <taxon>Eukaryota</taxon>
        <taxon>Metazoa</taxon>
        <taxon>Spiralia</taxon>
        <taxon>Lophotrochozoa</taxon>
        <taxon>Annelida</taxon>
        <taxon>Polychaeta</taxon>
        <taxon>Sedentaria</taxon>
        <taxon>Canalipalpata</taxon>
        <taxon>Sabellida</taxon>
        <taxon>Siboglinidae</taxon>
        <taxon>Ridgeia</taxon>
    </lineage>
</organism>
<dbReference type="Gene3D" id="2.30.42.10">
    <property type="match status" value="1"/>
</dbReference>